<sequence length="198" mass="21654">MHHEVRPVDAAIGLGRHDLGVASFAASLYRSGLFPVLVFTGGNSPTTKARFPRGEAVHYREHAIDLGVPEASIVLEPKASNTGQNITFSRAALASAGVTPSAVLLVSKPYLERRSFAAARKLWPGVEAICTSEPMELDHYVKSIGDEKLVIDMLVGDLQRILEYPKRGFAIEQDVPDDVRHAYESMIRDGFTSRLITP</sequence>
<keyword evidence="3" id="KW-1185">Reference proteome</keyword>
<accession>A0ABX1AC82</accession>
<dbReference type="CDD" id="cd06259">
    <property type="entry name" value="YdcF-like"/>
    <property type="match status" value="1"/>
</dbReference>
<evidence type="ECO:0000313" key="3">
    <source>
        <dbReference type="Proteomes" id="UP000746503"/>
    </source>
</evidence>
<name>A0ABX1AC82_9ACTN</name>
<dbReference type="EMBL" id="JAAVJB010000002">
    <property type="protein sequence ID" value="NJP64809.1"/>
    <property type="molecule type" value="Genomic_DNA"/>
</dbReference>
<dbReference type="Gene3D" id="3.40.50.620">
    <property type="entry name" value="HUPs"/>
    <property type="match status" value="1"/>
</dbReference>
<evidence type="ECO:0000313" key="2">
    <source>
        <dbReference type="EMBL" id="NJP64809.1"/>
    </source>
</evidence>
<dbReference type="InterPro" id="IPR003848">
    <property type="entry name" value="DUF218"/>
</dbReference>
<dbReference type="InterPro" id="IPR051599">
    <property type="entry name" value="Cell_Envelope_Assoc"/>
</dbReference>
<reference evidence="2 3" key="1">
    <citation type="submission" date="2020-03" db="EMBL/GenBank/DDBJ databases">
        <title>Draft genome of Streptomyces sp. ventii, isolated from the Axial Seamount in the Pacific Ocean, and resequencing of the two type strains Streptomyces lonarensis strain NCL 716 and Streptomyces bohaiensis strain 11A07.</title>
        <authorList>
            <person name="Loughran R.M."/>
            <person name="Pfannmuller K.M."/>
            <person name="Wasson B.J."/>
            <person name="Deadmond M.C."/>
            <person name="Paddock B.E."/>
            <person name="Koyack M.J."/>
            <person name="Gallegos D.A."/>
            <person name="Mitchell E.A."/>
            <person name="Ushijima B."/>
            <person name="Saw J.H."/>
            <person name="Mcphail K.L."/>
            <person name="Videau P."/>
        </authorList>
    </citation>
    <scope>NUCLEOTIDE SEQUENCE [LARGE SCALE GENOMIC DNA]</scope>
    <source>
        <strain evidence="3">5675061</strain>
    </source>
</reference>
<dbReference type="InterPro" id="IPR014729">
    <property type="entry name" value="Rossmann-like_a/b/a_fold"/>
</dbReference>
<dbReference type="PANTHER" id="PTHR30336">
    <property type="entry name" value="INNER MEMBRANE PROTEIN, PROBABLE PERMEASE"/>
    <property type="match status" value="1"/>
</dbReference>
<dbReference type="RefSeq" id="WP_167931334.1">
    <property type="nucleotide sequence ID" value="NZ_JAAVJB010000002.1"/>
</dbReference>
<dbReference type="Proteomes" id="UP000746503">
    <property type="component" value="Unassembled WGS sequence"/>
</dbReference>
<comment type="caution">
    <text evidence="2">The sequence shown here is derived from an EMBL/GenBank/DDBJ whole genome shotgun (WGS) entry which is preliminary data.</text>
</comment>
<organism evidence="2 3">
    <name type="scientific">Streptomyces spiramenti</name>
    <dbReference type="NCBI Taxonomy" id="2720606"/>
    <lineage>
        <taxon>Bacteria</taxon>
        <taxon>Bacillati</taxon>
        <taxon>Actinomycetota</taxon>
        <taxon>Actinomycetes</taxon>
        <taxon>Kitasatosporales</taxon>
        <taxon>Streptomycetaceae</taxon>
        <taxon>Streptomyces</taxon>
    </lineage>
</organism>
<dbReference type="PANTHER" id="PTHR30336:SF20">
    <property type="entry name" value="DUF218 DOMAIN-CONTAINING PROTEIN"/>
    <property type="match status" value="1"/>
</dbReference>
<proteinExistence type="predicted"/>
<protein>
    <submittedName>
        <fullName evidence="2">YdcF family protein</fullName>
    </submittedName>
</protein>
<feature type="domain" description="DUF218" evidence="1">
    <location>
        <begin position="21"/>
        <end position="129"/>
    </location>
</feature>
<gene>
    <name evidence="2" type="ORF">HCJ92_00515</name>
</gene>
<dbReference type="Pfam" id="PF02698">
    <property type="entry name" value="DUF218"/>
    <property type="match status" value="1"/>
</dbReference>
<evidence type="ECO:0000259" key="1">
    <source>
        <dbReference type="Pfam" id="PF02698"/>
    </source>
</evidence>